<dbReference type="AlphaFoldDB" id="L8GWU3"/>
<name>L8GWU3_ACACF</name>
<proteinExistence type="predicted"/>
<sequence length="193" mass="21524">MSVARAVFVVFVGVVATCLAALPCTAQQPIAISENFSSQLSFMGLKQEWYVDYDAQLRATIDSASGLRSVQINRTLYNINVAAQHCIVSQLKDGMQPMWAWLKTANYSGRCGFGEGRRYDAIIDRNTQYSLCAARPNGQTEYLPLQFLVQQESSQTQFLFYDYFPLAPGRGNFTVPAYCPSPSPAPRESHRQS</sequence>
<keyword evidence="3" id="KW-1185">Reference proteome</keyword>
<gene>
    <name evidence="2" type="ORF">ACA1_132670</name>
</gene>
<protein>
    <submittedName>
        <fullName evidence="2">Uncharacterized protein</fullName>
    </submittedName>
</protein>
<feature type="chain" id="PRO_5003990494" evidence="1">
    <location>
        <begin position="21"/>
        <end position="193"/>
    </location>
</feature>
<keyword evidence="1" id="KW-0732">Signal</keyword>
<dbReference type="VEuPathDB" id="AmoebaDB:ACA1_132670"/>
<dbReference type="GeneID" id="14917736"/>
<dbReference type="KEGG" id="acan:ACA1_132670"/>
<accession>L8GWU3</accession>
<evidence type="ECO:0000313" key="3">
    <source>
        <dbReference type="Proteomes" id="UP000011083"/>
    </source>
</evidence>
<feature type="signal peptide" evidence="1">
    <location>
        <begin position="1"/>
        <end position="20"/>
    </location>
</feature>
<dbReference type="Proteomes" id="UP000011083">
    <property type="component" value="Unassembled WGS sequence"/>
</dbReference>
<dbReference type="RefSeq" id="XP_004339056.1">
    <property type="nucleotide sequence ID" value="XM_004339008.1"/>
</dbReference>
<evidence type="ECO:0000256" key="1">
    <source>
        <dbReference type="SAM" id="SignalP"/>
    </source>
</evidence>
<organism evidence="2 3">
    <name type="scientific">Acanthamoeba castellanii (strain ATCC 30010 / Neff)</name>
    <dbReference type="NCBI Taxonomy" id="1257118"/>
    <lineage>
        <taxon>Eukaryota</taxon>
        <taxon>Amoebozoa</taxon>
        <taxon>Discosea</taxon>
        <taxon>Longamoebia</taxon>
        <taxon>Centramoebida</taxon>
        <taxon>Acanthamoebidae</taxon>
        <taxon>Acanthamoeba</taxon>
    </lineage>
</organism>
<evidence type="ECO:0000313" key="2">
    <source>
        <dbReference type="EMBL" id="ELR17043.1"/>
    </source>
</evidence>
<reference evidence="2 3" key="1">
    <citation type="journal article" date="2013" name="Genome Biol.">
        <title>Genome of Acanthamoeba castellanii highlights extensive lateral gene transfer and early evolution of tyrosine kinase signaling.</title>
        <authorList>
            <person name="Clarke M."/>
            <person name="Lohan A.J."/>
            <person name="Liu B."/>
            <person name="Lagkouvardos I."/>
            <person name="Roy S."/>
            <person name="Zafar N."/>
            <person name="Bertelli C."/>
            <person name="Schilde C."/>
            <person name="Kianianmomeni A."/>
            <person name="Burglin T.R."/>
            <person name="Frech C."/>
            <person name="Turcotte B."/>
            <person name="Kopec K.O."/>
            <person name="Synnott J.M."/>
            <person name="Choo C."/>
            <person name="Paponov I."/>
            <person name="Finkler A."/>
            <person name="Soon Heng Tan C."/>
            <person name="Hutchins A.P."/>
            <person name="Weinmeier T."/>
            <person name="Rattei T."/>
            <person name="Chu J.S."/>
            <person name="Gimenez G."/>
            <person name="Irimia M."/>
            <person name="Rigden D.J."/>
            <person name="Fitzpatrick D.A."/>
            <person name="Lorenzo-Morales J."/>
            <person name="Bateman A."/>
            <person name="Chiu C.H."/>
            <person name="Tang P."/>
            <person name="Hegemann P."/>
            <person name="Fromm H."/>
            <person name="Raoult D."/>
            <person name="Greub G."/>
            <person name="Miranda-Saavedra D."/>
            <person name="Chen N."/>
            <person name="Nash P."/>
            <person name="Ginger M.L."/>
            <person name="Horn M."/>
            <person name="Schaap P."/>
            <person name="Caler L."/>
            <person name="Loftus B."/>
        </authorList>
    </citation>
    <scope>NUCLEOTIDE SEQUENCE [LARGE SCALE GENOMIC DNA]</scope>
    <source>
        <strain evidence="2 3">Neff</strain>
    </source>
</reference>
<dbReference type="EMBL" id="KB007975">
    <property type="protein sequence ID" value="ELR17043.1"/>
    <property type="molecule type" value="Genomic_DNA"/>
</dbReference>